<dbReference type="KEGG" id="vih:AB0763_15345"/>
<evidence type="ECO:0000256" key="8">
    <source>
        <dbReference type="ARBA" id="ARBA00022989"/>
    </source>
</evidence>
<comment type="caution">
    <text evidence="10">Lacks conserved residue(s) required for the propagation of feature annotation.</text>
</comment>
<evidence type="ECO:0000256" key="5">
    <source>
        <dbReference type="ARBA" id="ARBA00022475"/>
    </source>
</evidence>
<evidence type="ECO:0000256" key="2">
    <source>
        <dbReference type="ARBA" id="ARBA00007069"/>
    </source>
</evidence>
<comment type="similarity">
    <text evidence="2 10">Belongs to the binding-protein-dependent transport system permease family. CysTW subfamily.</text>
</comment>
<dbReference type="EMBL" id="CP162602">
    <property type="protein sequence ID" value="XDK26424.1"/>
    <property type="molecule type" value="Genomic_DNA"/>
</dbReference>
<keyword evidence="8 10" id="KW-1133">Transmembrane helix</keyword>
<gene>
    <name evidence="12" type="primary">pstA</name>
    <name evidence="12" type="ORF">AB0763_15345</name>
</gene>
<dbReference type="InterPro" id="IPR035906">
    <property type="entry name" value="MetI-like_sf"/>
</dbReference>
<dbReference type="GO" id="GO:0005315">
    <property type="term" value="F:phosphate transmembrane transporter activity"/>
    <property type="evidence" value="ECO:0007669"/>
    <property type="project" value="InterPro"/>
</dbReference>
<feature type="transmembrane region" description="Helical" evidence="10">
    <location>
        <begin position="102"/>
        <end position="126"/>
    </location>
</feature>
<dbReference type="InterPro" id="IPR005672">
    <property type="entry name" value="Phosphate_PstA"/>
</dbReference>
<keyword evidence="7 10" id="KW-0812">Transmembrane</keyword>
<feature type="transmembrane region" description="Helical" evidence="10">
    <location>
        <begin position="132"/>
        <end position="150"/>
    </location>
</feature>
<feature type="transmembrane region" description="Helical" evidence="10">
    <location>
        <begin position="64"/>
        <end position="90"/>
    </location>
</feature>
<reference evidence="12" key="1">
    <citation type="submission" date="2024-07" db="EMBL/GenBank/DDBJ databases">
        <title>Genome Analysis of a Potential Novel Vibrio Species Secreting pH- and Thermo-stable Alginate Lyase and its Application in Producing Alginate Oligosaccharides.</title>
        <authorList>
            <person name="Huang H."/>
            <person name="Bao K."/>
        </authorList>
    </citation>
    <scope>NUCLEOTIDE SEQUENCE</scope>
    <source>
        <strain evidence="12">HB236076</strain>
        <plasmid evidence="12">p-HB236076</plasmid>
    </source>
</reference>
<dbReference type="PROSITE" id="PS50928">
    <property type="entry name" value="ABC_TM1"/>
    <property type="match status" value="1"/>
</dbReference>
<evidence type="ECO:0000256" key="10">
    <source>
        <dbReference type="RuleBase" id="RU363043"/>
    </source>
</evidence>
<protein>
    <recommendedName>
        <fullName evidence="3 10">Phosphate transport system permease protein PstA</fullName>
    </recommendedName>
</protein>
<evidence type="ECO:0000256" key="1">
    <source>
        <dbReference type="ARBA" id="ARBA00004651"/>
    </source>
</evidence>
<keyword evidence="5 10" id="KW-1003">Cell membrane</keyword>
<evidence type="ECO:0000256" key="4">
    <source>
        <dbReference type="ARBA" id="ARBA00022448"/>
    </source>
</evidence>
<name>A0AB39HJK2_9VIBR</name>
<keyword evidence="4" id="KW-0813">Transport</keyword>
<keyword evidence="6" id="KW-0592">Phosphate transport</keyword>
<evidence type="ECO:0000259" key="11">
    <source>
        <dbReference type="PROSITE" id="PS50928"/>
    </source>
</evidence>
<dbReference type="Gene3D" id="1.10.3720.10">
    <property type="entry name" value="MetI-like"/>
    <property type="match status" value="1"/>
</dbReference>
<proteinExistence type="inferred from homology"/>
<dbReference type="AlphaFoldDB" id="A0AB39HJK2"/>
<feature type="transmembrane region" description="Helical" evidence="10">
    <location>
        <begin position="182"/>
        <end position="202"/>
    </location>
</feature>
<dbReference type="CDD" id="cd06261">
    <property type="entry name" value="TM_PBP2"/>
    <property type="match status" value="1"/>
</dbReference>
<dbReference type="InterPro" id="IPR051408">
    <property type="entry name" value="Phosphate_transprt_permease"/>
</dbReference>
<organism evidence="12">
    <name type="scientific">Vibrio sp. HB236076</name>
    <dbReference type="NCBI Taxonomy" id="3232307"/>
    <lineage>
        <taxon>Bacteria</taxon>
        <taxon>Pseudomonadati</taxon>
        <taxon>Pseudomonadota</taxon>
        <taxon>Gammaproteobacteria</taxon>
        <taxon>Vibrionales</taxon>
        <taxon>Vibrionaceae</taxon>
        <taxon>Vibrio</taxon>
    </lineage>
</organism>
<keyword evidence="12" id="KW-0614">Plasmid</keyword>
<dbReference type="SUPFAM" id="SSF161098">
    <property type="entry name" value="MetI-like"/>
    <property type="match status" value="1"/>
</dbReference>
<dbReference type="NCBIfam" id="TIGR00974">
    <property type="entry name" value="3a0107s02c"/>
    <property type="match status" value="1"/>
</dbReference>
<geneLocation type="plasmid" evidence="12">
    <name>p-HB236076</name>
</geneLocation>
<accession>A0AB39HJK2</accession>
<keyword evidence="9 10" id="KW-0472">Membrane</keyword>
<evidence type="ECO:0000256" key="7">
    <source>
        <dbReference type="ARBA" id="ARBA00022692"/>
    </source>
</evidence>
<feature type="transmembrane region" description="Helical" evidence="10">
    <location>
        <begin position="248"/>
        <end position="270"/>
    </location>
</feature>
<evidence type="ECO:0000256" key="3">
    <source>
        <dbReference type="ARBA" id="ARBA00016864"/>
    </source>
</evidence>
<evidence type="ECO:0000313" key="12">
    <source>
        <dbReference type="EMBL" id="XDK26424.1"/>
    </source>
</evidence>
<dbReference type="PANTHER" id="PTHR42922">
    <property type="entry name" value="PHOSPHATE TRANSPORT SYSTEM PERMEASE PROTEIN PSTA"/>
    <property type="match status" value="1"/>
</dbReference>
<dbReference type="GO" id="GO:0035435">
    <property type="term" value="P:phosphate ion transmembrane transport"/>
    <property type="evidence" value="ECO:0007669"/>
    <property type="project" value="InterPro"/>
</dbReference>
<comment type="subcellular location">
    <subcellularLocation>
        <location evidence="10">Cell inner membrane</location>
        <topology evidence="10">Multi-pass membrane protein</topology>
    </subcellularLocation>
    <subcellularLocation>
        <location evidence="1">Cell membrane</location>
        <topology evidence="1">Multi-pass membrane protein</topology>
    </subcellularLocation>
</comment>
<dbReference type="GO" id="GO:0005886">
    <property type="term" value="C:plasma membrane"/>
    <property type="evidence" value="ECO:0007669"/>
    <property type="project" value="UniProtKB-SubCell"/>
</dbReference>
<dbReference type="InterPro" id="IPR000515">
    <property type="entry name" value="MetI-like"/>
</dbReference>
<sequence>MKKRKIKNTLFKALCYLASAFGLLVLAVIMVSLISKGGKALSWSTLTQALPSPGESGGGLANAIIGSLLISSIGIGLAIPVGVMAGTWLAEYGRQSKLADAIRFMNAMLMSAPSILIGLFVYLLLVKPFGHFSGWAGSAALAIIALPMIISTTEEMLKLVPSSLREAGAGLGTPQWKVTVTLSYRAVAPGLITGILLSFARISGETAPLLFTALSNSFVSWDMNAPMANLPVTIYNLAMSPYEHWNDLAWSGALIITVTVLAINMSSRLLPVLLKQRR</sequence>
<dbReference type="PANTHER" id="PTHR42922:SF1">
    <property type="entry name" value="PHOSPHATE TRANSPORT SYSTEM PERMEASE PROTEIN PSTA"/>
    <property type="match status" value="1"/>
</dbReference>
<evidence type="ECO:0000256" key="6">
    <source>
        <dbReference type="ARBA" id="ARBA00022592"/>
    </source>
</evidence>
<evidence type="ECO:0000256" key="9">
    <source>
        <dbReference type="ARBA" id="ARBA00023136"/>
    </source>
</evidence>
<dbReference type="Pfam" id="PF00528">
    <property type="entry name" value="BPD_transp_1"/>
    <property type="match status" value="1"/>
</dbReference>
<feature type="domain" description="ABC transmembrane type-1" evidence="11">
    <location>
        <begin position="64"/>
        <end position="267"/>
    </location>
</feature>
<dbReference type="RefSeq" id="WP_306099315.1">
    <property type="nucleotide sequence ID" value="NZ_CP162602.1"/>
</dbReference>